<dbReference type="Proteomes" id="UP001500459">
    <property type="component" value="Unassembled WGS sequence"/>
</dbReference>
<evidence type="ECO:0000313" key="1">
    <source>
        <dbReference type="EMBL" id="GAA4111771.1"/>
    </source>
</evidence>
<dbReference type="Gene3D" id="2.60.120.1360">
    <property type="match status" value="1"/>
</dbReference>
<comment type="caution">
    <text evidence="1">The sequence shown here is derived from an EMBL/GenBank/DDBJ whole genome shotgun (WGS) entry which is preliminary data.</text>
</comment>
<dbReference type="EMBL" id="BAABCW010000003">
    <property type="protein sequence ID" value="GAA4111771.1"/>
    <property type="molecule type" value="Genomic_DNA"/>
</dbReference>
<keyword evidence="2" id="KW-1185">Reference proteome</keyword>
<dbReference type="Gene3D" id="3.40.50.1110">
    <property type="entry name" value="SGNH hydrolase"/>
    <property type="match status" value="1"/>
</dbReference>
<evidence type="ECO:0000313" key="2">
    <source>
        <dbReference type="Proteomes" id="UP001500459"/>
    </source>
</evidence>
<evidence type="ECO:0008006" key="3">
    <source>
        <dbReference type="Google" id="ProtNLM"/>
    </source>
</evidence>
<dbReference type="InterPro" id="IPR036514">
    <property type="entry name" value="SGNH_hydro_sf"/>
</dbReference>
<name>A0ABP7XD32_9FLAO</name>
<organism evidence="1 2">
    <name type="scientific">Aquimarina addita</name>
    <dbReference type="NCBI Taxonomy" id="870485"/>
    <lineage>
        <taxon>Bacteria</taxon>
        <taxon>Pseudomonadati</taxon>
        <taxon>Bacteroidota</taxon>
        <taxon>Flavobacteriia</taxon>
        <taxon>Flavobacteriales</taxon>
        <taxon>Flavobacteriaceae</taxon>
        <taxon>Aquimarina</taxon>
    </lineage>
</organism>
<proteinExistence type="predicted"/>
<sequence>MFISEKGGIKKAQTEEDGFSYEGLSIKYPTYRRFLQLDKDTTLSKQDFLQVTQTVTPLAEETEGEQAKTDVSDTLIQPEIQQRPDFSKIDTTQLVRIRYPDSNPNFANELKKKLSSRSCRIIHYGDSQLEGDRITGYLRNRLQRMYGGSGPGFIPVKPVYNQISALVTPSENWLRYAKFDPTQAKFSHKKYGAYMSVSRFTEYNAQVLDSTKVDSLPIVKASVTISKSDKTYAKFRQFTRIGLHYGHCNFPIKISVYNDGALIQQDSLISDGKYHHYKIKTVTSPTNLKIELEGKVSADFYGLTLDGGSKVQIDNVAMRGSSGTIFSGTSATTYSRMMANLKPKIVIMQYGGNTIPYLKDSTEVDNYARYVVGQIKWMRRRAKNVNFVFIGPTDMCIPVNGKMETYPLLPYLNEKLMETCLANDVAYWSMYDAMGGKGSMEFWVEEKLAGNDYTHFTRSGTKIISELFFTALYLDLKENINDDT</sequence>
<reference evidence="2" key="1">
    <citation type="journal article" date="2019" name="Int. J. Syst. Evol. Microbiol.">
        <title>The Global Catalogue of Microorganisms (GCM) 10K type strain sequencing project: providing services to taxonomists for standard genome sequencing and annotation.</title>
        <authorList>
            <consortium name="The Broad Institute Genomics Platform"/>
            <consortium name="The Broad Institute Genome Sequencing Center for Infectious Disease"/>
            <person name="Wu L."/>
            <person name="Ma J."/>
        </authorList>
    </citation>
    <scope>NUCLEOTIDE SEQUENCE [LARGE SCALE GENOMIC DNA]</scope>
    <source>
        <strain evidence="2">JCM 17106</strain>
    </source>
</reference>
<accession>A0ABP7XD32</accession>
<dbReference type="SUPFAM" id="SSF52266">
    <property type="entry name" value="SGNH hydrolase"/>
    <property type="match status" value="1"/>
</dbReference>
<protein>
    <recommendedName>
        <fullName evidence="3">Lipase</fullName>
    </recommendedName>
</protein>
<gene>
    <name evidence="1" type="ORF">GCM10022393_09660</name>
</gene>